<dbReference type="Proteomes" id="UP000221734">
    <property type="component" value="Chromosome Kuenenia_stuttgartiensis_MBR1"/>
</dbReference>
<gene>
    <name evidence="3" type="ORF">KsCSTR_00820</name>
    <name evidence="4" type="ORF">KSMBR1_2074</name>
    <name evidence="2" type="ORF">kustc0367</name>
</gene>
<dbReference type="Proteomes" id="UP000501926">
    <property type="component" value="Chromosome"/>
</dbReference>
<evidence type="ECO:0000313" key="4">
    <source>
        <dbReference type="EMBL" id="SOH04571.1"/>
    </source>
</evidence>
<reference evidence="4" key="3">
    <citation type="submission" date="2017-10" db="EMBL/GenBank/DDBJ databases">
        <authorList>
            <person name="Banno H."/>
            <person name="Chua N.-H."/>
        </authorList>
    </citation>
    <scope>NUCLEOTIDE SEQUENCE [LARGE SCALE GENOMIC DNA]</scope>
    <source>
        <strain evidence="4">Kuenenia_mbr1_ru-nijmegen</strain>
    </source>
</reference>
<evidence type="ECO:0000313" key="3">
    <source>
        <dbReference type="EMBL" id="QII09461.1"/>
    </source>
</evidence>
<evidence type="ECO:0000313" key="6">
    <source>
        <dbReference type="Proteomes" id="UP000501926"/>
    </source>
</evidence>
<keyword evidence="5" id="KW-1185">Reference proteome</keyword>
<name>Q1PV60_KUEST</name>
<dbReference type="EMBL" id="CP049055">
    <property type="protein sequence ID" value="QII09461.1"/>
    <property type="molecule type" value="Genomic_DNA"/>
</dbReference>
<reference evidence="2" key="2">
    <citation type="submission" date="2006-01" db="EMBL/GenBank/DDBJ databases">
        <authorList>
            <person name="Genoscope"/>
        </authorList>
    </citation>
    <scope>NUCLEOTIDE SEQUENCE</scope>
</reference>
<proteinExistence type="predicted"/>
<protein>
    <recommendedName>
        <fullName evidence="1">PEGA domain-containing protein</fullName>
    </recommendedName>
</protein>
<evidence type="ECO:0000313" key="2">
    <source>
        <dbReference type="EMBL" id="CAJ71112.1"/>
    </source>
</evidence>
<reference evidence="5" key="4">
    <citation type="submission" date="2017-10" db="EMBL/GenBank/DDBJ databases">
        <authorList>
            <person name="Frank J."/>
        </authorList>
    </citation>
    <scope>NUCLEOTIDE SEQUENCE [LARGE SCALE GENOMIC DNA]</scope>
</reference>
<organism evidence="2">
    <name type="scientific">Kuenenia stuttgartiensis</name>
    <dbReference type="NCBI Taxonomy" id="174633"/>
    <lineage>
        <taxon>Bacteria</taxon>
        <taxon>Pseudomonadati</taxon>
        <taxon>Planctomycetota</taxon>
        <taxon>Candidatus Brocadiia</taxon>
        <taxon>Candidatus Brocadiales</taxon>
        <taxon>Candidatus Brocadiaceae</taxon>
        <taxon>Candidatus Kuenenia</taxon>
    </lineage>
</organism>
<dbReference type="Pfam" id="PF08308">
    <property type="entry name" value="PEGA"/>
    <property type="match status" value="1"/>
</dbReference>
<dbReference type="EMBL" id="LT934425">
    <property type="protein sequence ID" value="SOH04571.1"/>
    <property type="molecule type" value="Genomic_DNA"/>
</dbReference>
<dbReference type="AlphaFoldDB" id="Q1PV60"/>
<dbReference type="RefSeq" id="WP_099325272.1">
    <property type="nucleotide sequence ID" value="NZ_CP049055.1"/>
</dbReference>
<reference evidence="3 6" key="5">
    <citation type="submission" date="2020-02" db="EMBL/GenBank/DDBJ databases">
        <title>Newly sequenced genome of strain CSTR1 showed variability in Candidatus Kuenenia stuttgartiensis genomes.</title>
        <authorList>
            <person name="Ding C."/>
            <person name="Adrian L."/>
        </authorList>
    </citation>
    <scope>NUCLEOTIDE SEQUENCE [LARGE SCALE GENOMIC DNA]</scope>
    <source>
        <strain evidence="3 6">CSTR1</strain>
    </source>
</reference>
<evidence type="ECO:0000259" key="1">
    <source>
        <dbReference type="Pfam" id="PF08308"/>
    </source>
</evidence>
<dbReference type="InterPro" id="IPR013229">
    <property type="entry name" value="PEGA"/>
</dbReference>
<dbReference type="Gene3D" id="3.40.50.10610">
    <property type="entry name" value="ABC-type transport auxiliary lipoprotein component"/>
    <property type="match status" value="1"/>
</dbReference>
<feature type="domain" description="PEGA" evidence="1">
    <location>
        <begin position="261"/>
        <end position="314"/>
    </location>
</feature>
<dbReference type="OrthoDB" id="258424at2"/>
<accession>Q1PV60</accession>
<evidence type="ECO:0000313" key="5">
    <source>
        <dbReference type="Proteomes" id="UP000221734"/>
    </source>
</evidence>
<dbReference type="EMBL" id="CT573073">
    <property type="protein sequence ID" value="CAJ71112.1"/>
    <property type="molecule type" value="Genomic_DNA"/>
</dbReference>
<dbReference type="KEGG" id="kst:KSMBR1_2074"/>
<reference evidence="2" key="1">
    <citation type="journal article" date="2006" name="Nature">
        <title>Deciphering the evolution and metabolism of an anammox bacterium from a community genome.</title>
        <authorList>
            <person name="Strous M."/>
            <person name="Pelletier E."/>
            <person name="Mangenot S."/>
            <person name="Rattei T."/>
            <person name="Lehner A."/>
            <person name="Taylor M.W."/>
            <person name="Horn M."/>
            <person name="Daims H."/>
            <person name="Bartol-Mavel D."/>
            <person name="Wincker P."/>
            <person name="Barbe V."/>
            <person name="Fonknechten N."/>
            <person name="Vallenet D."/>
            <person name="Segurens B."/>
            <person name="Schenowitz-Truong C."/>
            <person name="Medigue C."/>
            <person name="Collingro A."/>
            <person name="Snel B."/>
            <person name="Dutilh B.E."/>
            <person name="OpDenCamp H.J.M."/>
            <person name="vanDerDrift C."/>
            <person name="Cirpus I."/>
            <person name="vanDePas-Schoonen K.T."/>
            <person name="Harhangi H.R."/>
            <person name="vanNiftrik L."/>
            <person name="Schmid M."/>
            <person name="Keltjens J."/>
            <person name="vanDeVossenberg J."/>
            <person name="Kartal B."/>
            <person name="Meier H."/>
            <person name="Frishman D."/>
            <person name="Huynen M.A."/>
            <person name="Mewes H."/>
            <person name="Weissenbach J."/>
            <person name="Jetten M.S.M."/>
            <person name="Wagner M."/>
            <person name="LePaslier D."/>
        </authorList>
    </citation>
    <scope>NUCLEOTIDE SEQUENCE</scope>
</reference>
<sequence length="377" mass="42116">MSLFLKRMSFVTGFMLLYFISLNAYLFAQQDDKQVHKAAIFVENRAGRQFDNKIAVFEDFITSRVAEKGFNVISREVVTDSLKTYSPGAAKENRLDTLLSNNTSALRLAQMMNADYLIAASISSFGTEKKKFKGYGVETVNLVTNLRASYKILEGLQGSTLVADTIMASKSERFTERSTVEDDDMMNMLLDESAYRIAESLGSKHIAPPPPKPDFVEITIACGMQDLVQLPVSVPDVLVKEDKTMVVVQNSNLEVQVLDVTVELNGVVIGAAPGVFKAPPGLNKIRLTREGFRDWERTINVYNVQRLKVALQMNEAGYARWKDNTAFLQHLKNGEKLTDANVELIKGGAQMLRQSGFKIDVKADVAKEINSIFELFW</sequence>